<organism evidence="2 3">
    <name type="scientific">Methylobacterium radiotolerans</name>
    <dbReference type="NCBI Taxonomy" id="31998"/>
    <lineage>
        <taxon>Bacteria</taxon>
        <taxon>Pseudomonadati</taxon>
        <taxon>Pseudomonadota</taxon>
        <taxon>Alphaproteobacteria</taxon>
        <taxon>Hyphomicrobiales</taxon>
        <taxon>Methylobacteriaceae</taxon>
        <taxon>Methylobacterium</taxon>
    </lineage>
</organism>
<dbReference type="InterPro" id="IPR016071">
    <property type="entry name" value="Staphylococal_nuclease_OB-fold"/>
</dbReference>
<gene>
    <name evidence="2" type="ORF">MRSR164_11175</name>
</gene>
<name>A0ABU7TAI8_9HYPH</name>
<dbReference type="Proteomes" id="UP001349262">
    <property type="component" value="Unassembled WGS sequence"/>
</dbReference>
<dbReference type="EMBL" id="MLBY01000004">
    <property type="protein sequence ID" value="MEE7457322.1"/>
    <property type="molecule type" value="Genomic_DNA"/>
</dbReference>
<keyword evidence="3" id="KW-1185">Reference proteome</keyword>
<dbReference type="Gene3D" id="2.40.50.90">
    <property type="match status" value="1"/>
</dbReference>
<accession>A0ABU7TAI8</accession>
<protein>
    <submittedName>
        <fullName evidence="2">Nuclease</fullName>
    </submittedName>
</protein>
<sequence>MSLTATILLIYAACLVGTIASSRSSQDNPSEGQGPRRLLGALLVPTLALVGAGMAAGGPARAAEPVSHSVSQGVDGPAHVIDGATLEIGGRRLRLHGIDAPEIDQTCYDGHERGYACGRVAAAALAARIGAASLACEPRGGADGTSTVLCRLGEEDLAAWMVANGYAVADRSVSADYTDQDRRAWGRRLGLWSGVFELPSERRRLRGASAGL</sequence>
<evidence type="ECO:0000313" key="3">
    <source>
        <dbReference type="Proteomes" id="UP001349262"/>
    </source>
</evidence>
<dbReference type="SUPFAM" id="SSF50199">
    <property type="entry name" value="Staphylococcal nuclease"/>
    <property type="match status" value="1"/>
</dbReference>
<proteinExistence type="predicted"/>
<dbReference type="SMART" id="SM00318">
    <property type="entry name" value="SNc"/>
    <property type="match status" value="1"/>
</dbReference>
<comment type="caution">
    <text evidence="2">The sequence shown here is derived from an EMBL/GenBank/DDBJ whole genome shotgun (WGS) entry which is preliminary data.</text>
</comment>
<evidence type="ECO:0000313" key="2">
    <source>
        <dbReference type="EMBL" id="MEE7457322.1"/>
    </source>
</evidence>
<feature type="domain" description="TNase-like" evidence="1">
    <location>
        <begin position="68"/>
        <end position="194"/>
    </location>
</feature>
<reference evidence="2 3" key="1">
    <citation type="journal article" date="2012" name="Genet. Mol. Biol.">
        <title>Analysis of 16S rRNA and mxaF genes revealing insights into Methylobacterium niche-specific plant association.</title>
        <authorList>
            <person name="Dourado M.N."/>
            <person name="Andreote F.D."/>
            <person name="Dini-Andreote F."/>
            <person name="Conti R."/>
            <person name="Araujo J.M."/>
            <person name="Araujo W.L."/>
        </authorList>
    </citation>
    <scope>NUCLEOTIDE SEQUENCE [LARGE SCALE GENOMIC DNA]</scope>
    <source>
        <strain evidence="2 3">SR1.6/4</strain>
    </source>
</reference>
<dbReference type="InterPro" id="IPR035437">
    <property type="entry name" value="SNase_OB-fold_sf"/>
</dbReference>
<evidence type="ECO:0000259" key="1">
    <source>
        <dbReference type="SMART" id="SM00318"/>
    </source>
</evidence>